<keyword evidence="2" id="KW-1185">Reference proteome</keyword>
<reference evidence="1" key="1">
    <citation type="submission" date="2017-07" db="EMBL/GenBank/DDBJ databases">
        <title>Taro Niue Genome Assembly and Annotation.</title>
        <authorList>
            <person name="Atibalentja N."/>
            <person name="Keating K."/>
            <person name="Fields C.J."/>
        </authorList>
    </citation>
    <scope>NUCLEOTIDE SEQUENCE</scope>
    <source>
        <strain evidence="1">Niue_2</strain>
        <tissue evidence="1">Leaf</tissue>
    </source>
</reference>
<gene>
    <name evidence="1" type="ORF">Taro_049625</name>
</gene>
<evidence type="ECO:0000313" key="1">
    <source>
        <dbReference type="EMBL" id="MQM16668.1"/>
    </source>
</evidence>
<organism evidence="1 2">
    <name type="scientific">Colocasia esculenta</name>
    <name type="common">Wild taro</name>
    <name type="synonym">Arum esculentum</name>
    <dbReference type="NCBI Taxonomy" id="4460"/>
    <lineage>
        <taxon>Eukaryota</taxon>
        <taxon>Viridiplantae</taxon>
        <taxon>Streptophyta</taxon>
        <taxon>Embryophyta</taxon>
        <taxon>Tracheophyta</taxon>
        <taxon>Spermatophyta</taxon>
        <taxon>Magnoliopsida</taxon>
        <taxon>Liliopsida</taxon>
        <taxon>Araceae</taxon>
        <taxon>Aroideae</taxon>
        <taxon>Colocasieae</taxon>
        <taxon>Colocasia</taxon>
    </lineage>
</organism>
<dbReference type="EMBL" id="NMUH01007114">
    <property type="protein sequence ID" value="MQM16668.1"/>
    <property type="molecule type" value="Genomic_DNA"/>
</dbReference>
<protein>
    <submittedName>
        <fullName evidence="1">Uncharacterized protein</fullName>
    </submittedName>
</protein>
<dbReference type="Proteomes" id="UP000652761">
    <property type="component" value="Unassembled WGS sequence"/>
</dbReference>
<proteinExistence type="predicted"/>
<accession>A0A843XBD2</accession>
<name>A0A843XBD2_COLES</name>
<evidence type="ECO:0000313" key="2">
    <source>
        <dbReference type="Proteomes" id="UP000652761"/>
    </source>
</evidence>
<comment type="caution">
    <text evidence="1">The sequence shown here is derived from an EMBL/GenBank/DDBJ whole genome shotgun (WGS) entry which is preliminary data.</text>
</comment>
<dbReference type="AlphaFoldDB" id="A0A843XBD2"/>
<sequence length="83" mass="9448">MRLSKSAIAGGRVDPTQKPFPSLCPLPKKPVTWFPCTVTRFPFTPSLRLTGSIEKIMLDDIKFLMKMQNLLKTSYTMTLQIMN</sequence>